<evidence type="ECO:0000313" key="4">
    <source>
        <dbReference type="Proteomes" id="UP000177579"/>
    </source>
</evidence>
<feature type="transmembrane region" description="Helical" evidence="1">
    <location>
        <begin position="12"/>
        <end position="31"/>
    </location>
</feature>
<sequence length="295" mass="34942">MESKEKNYKILKILNLKFIMKLSIIIVSWNVRDLLRNNLKAVFASDLNFDFEVFVVDNHSRDGTPEMIIKEFPQVNLIINNYNAGFAKANNQAIEQAQGEYVLLLNPDMRVINDTLVNMVDWVDNHQDVGIAGCNLINKKGEDIMHVRRFPRFLDQLAIILKLPHIFPDILNGYLQKNFNYRKEAEVDSIRGSFFMIRKKVIEQLGGLDERYFIWFEEVDYCRQLKDTKWKLMYTPAAKCIDYVGKSFGQVPRGKTQIYFRDSMLKYFKKWHSWYQYLTLKIFWLLGILISKIKR</sequence>
<dbReference type="InterPro" id="IPR029044">
    <property type="entry name" value="Nucleotide-diphossugar_trans"/>
</dbReference>
<dbReference type="AlphaFoldDB" id="A0A1F5TMD6"/>
<dbReference type="CDD" id="cd04186">
    <property type="entry name" value="GT_2_like_c"/>
    <property type="match status" value="1"/>
</dbReference>
<keyword evidence="1" id="KW-0472">Membrane</keyword>
<gene>
    <name evidence="3" type="ORF">A2531_07425</name>
</gene>
<evidence type="ECO:0000313" key="3">
    <source>
        <dbReference type="EMBL" id="OGF40026.1"/>
    </source>
</evidence>
<organism evidence="3 4">
    <name type="scientific">Candidatus Falkowbacteria bacterium RIFOXYD2_FULL_34_120</name>
    <dbReference type="NCBI Taxonomy" id="1798007"/>
    <lineage>
        <taxon>Bacteria</taxon>
        <taxon>Candidatus Falkowiibacteriota</taxon>
    </lineage>
</organism>
<reference evidence="3 4" key="1">
    <citation type="journal article" date="2016" name="Nat. Commun.">
        <title>Thousands of microbial genomes shed light on interconnected biogeochemical processes in an aquifer system.</title>
        <authorList>
            <person name="Anantharaman K."/>
            <person name="Brown C.T."/>
            <person name="Hug L.A."/>
            <person name="Sharon I."/>
            <person name="Castelle C.J."/>
            <person name="Probst A.J."/>
            <person name="Thomas B.C."/>
            <person name="Singh A."/>
            <person name="Wilkins M.J."/>
            <person name="Karaoz U."/>
            <person name="Brodie E.L."/>
            <person name="Williams K.H."/>
            <person name="Hubbard S.S."/>
            <person name="Banfield J.F."/>
        </authorList>
    </citation>
    <scope>NUCLEOTIDE SEQUENCE [LARGE SCALE GENOMIC DNA]</scope>
</reference>
<name>A0A1F5TMD6_9BACT</name>
<evidence type="ECO:0000256" key="1">
    <source>
        <dbReference type="SAM" id="Phobius"/>
    </source>
</evidence>
<comment type="caution">
    <text evidence="3">The sequence shown here is derived from an EMBL/GenBank/DDBJ whole genome shotgun (WGS) entry which is preliminary data.</text>
</comment>
<dbReference type="Gene3D" id="3.90.550.10">
    <property type="entry name" value="Spore Coat Polysaccharide Biosynthesis Protein SpsA, Chain A"/>
    <property type="match status" value="1"/>
</dbReference>
<dbReference type="SUPFAM" id="SSF53448">
    <property type="entry name" value="Nucleotide-diphospho-sugar transferases"/>
    <property type="match status" value="1"/>
</dbReference>
<protein>
    <recommendedName>
        <fullName evidence="2">Glycosyltransferase 2-like domain-containing protein</fullName>
    </recommendedName>
</protein>
<evidence type="ECO:0000259" key="2">
    <source>
        <dbReference type="Pfam" id="PF00535"/>
    </source>
</evidence>
<proteinExistence type="predicted"/>
<dbReference type="Proteomes" id="UP000177579">
    <property type="component" value="Unassembled WGS sequence"/>
</dbReference>
<dbReference type="Pfam" id="PF00535">
    <property type="entry name" value="Glycos_transf_2"/>
    <property type="match status" value="1"/>
</dbReference>
<accession>A0A1F5TMD6</accession>
<keyword evidence="1" id="KW-0812">Transmembrane</keyword>
<dbReference type="PANTHER" id="PTHR43179">
    <property type="entry name" value="RHAMNOSYLTRANSFERASE WBBL"/>
    <property type="match status" value="1"/>
</dbReference>
<dbReference type="PANTHER" id="PTHR43179:SF7">
    <property type="entry name" value="RHAMNOSYLTRANSFERASE WBBL"/>
    <property type="match status" value="1"/>
</dbReference>
<dbReference type="InterPro" id="IPR001173">
    <property type="entry name" value="Glyco_trans_2-like"/>
</dbReference>
<feature type="transmembrane region" description="Helical" evidence="1">
    <location>
        <begin position="274"/>
        <end position="291"/>
    </location>
</feature>
<keyword evidence="1" id="KW-1133">Transmembrane helix</keyword>
<dbReference type="EMBL" id="MFGO01000038">
    <property type="protein sequence ID" value="OGF40026.1"/>
    <property type="molecule type" value="Genomic_DNA"/>
</dbReference>
<feature type="domain" description="Glycosyltransferase 2-like" evidence="2">
    <location>
        <begin position="23"/>
        <end position="205"/>
    </location>
</feature>